<dbReference type="VEuPathDB" id="MicrosporidiaDB:CWI37_0045p0020"/>
<evidence type="ECO:0000313" key="3">
    <source>
        <dbReference type="EMBL" id="TBU20806.1"/>
    </source>
</evidence>
<feature type="transmembrane region" description="Helical" evidence="1">
    <location>
        <begin position="7"/>
        <end position="25"/>
    </location>
</feature>
<comment type="caution">
    <text evidence="3">The sequence shown here is derived from an EMBL/GenBank/DDBJ whole genome shotgun (WGS) entry which is preliminary data.</text>
</comment>
<dbReference type="EMBL" id="PITJ01000045">
    <property type="protein sequence ID" value="TBU05135.1"/>
    <property type="molecule type" value="Genomic_DNA"/>
</dbReference>
<organism evidence="3 4">
    <name type="scientific">Hamiltosporidium tvaerminnensis</name>
    <dbReference type="NCBI Taxonomy" id="1176355"/>
    <lineage>
        <taxon>Eukaryota</taxon>
        <taxon>Fungi</taxon>
        <taxon>Fungi incertae sedis</taxon>
        <taxon>Microsporidia</taxon>
        <taxon>Dubosqiidae</taxon>
        <taxon>Hamiltosporidium</taxon>
    </lineage>
</organism>
<name>A0A4Q9M5H4_9MICR</name>
<dbReference type="AlphaFoldDB" id="A0A4Q9M5H4"/>
<protein>
    <submittedName>
        <fullName evidence="3">Uncharacterized protein</fullName>
    </submittedName>
</protein>
<reference evidence="4 5" key="1">
    <citation type="submission" date="2017-12" db="EMBL/GenBank/DDBJ databases">
        <authorList>
            <person name="Pombert J.-F."/>
            <person name="Haag K.L."/>
            <person name="Ebert D."/>
        </authorList>
    </citation>
    <scope>NUCLEOTIDE SEQUENCE [LARGE SCALE GENOMIC DNA]</scope>
    <source>
        <strain evidence="2">FI-OER-3-3</strain>
        <strain evidence="3">IL-G-3</strain>
    </source>
</reference>
<keyword evidence="1" id="KW-1133">Transmembrane helix</keyword>
<dbReference type="EMBL" id="PITK01000021">
    <property type="protein sequence ID" value="TBU20806.1"/>
    <property type="molecule type" value="Genomic_DNA"/>
</dbReference>
<accession>A0A4Q9M5H4</accession>
<evidence type="ECO:0000313" key="5">
    <source>
        <dbReference type="Proteomes" id="UP000292362"/>
    </source>
</evidence>
<dbReference type="Proteomes" id="UP000292282">
    <property type="component" value="Unassembled WGS sequence"/>
</dbReference>
<keyword evidence="1" id="KW-0472">Membrane</keyword>
<sequence>MKKLERYVWSVTVFIVLGISLYIIIKQLTPRIGEPDNLTMGMALTEVYNNSRKVKSIGFEFCKMLEDEKDKTYLTEMFNKMNSMMGLQAQGSSKIEKSNVANLRTHIYKIIVYLKEIESKQSKEGKVKLNDLKCAISQEIASIEKLDRFTD</sequence>
<dbReference type="Proteomes" id="UP000292362">
    <property type="component" value="Unassembled WGS sequence"/>
</dbReference>
<dbReference type="VEuPathDB" id="MicrosporidiaDB:CWI38_0021p0120"/>
<proteinExistence type="predicted"/>
<evidence type="ECO:0000256" key="1">
    <source>
        <dbReference type="SAM" id="Phobius"/>
    </source>
</evidence>
<evidence type="ECO:0000313" key="2">
    <source>
        <dbReference type="EMBL" id="TBU05135.1"/>
    </source>
</evidence>
<keyword evidence="4" id="KW-1185">Reference proteome</keyword>
<keyword evidence="1" id="KW-0812">Transmembrane</keyword>
<evidence type="ECO:0000313" key="4">
    <source>
        <dbReference type="Proteomes" id="UP000292282"/>
    </source>
</evidence>
<gene>
    <name evidence="2" type="ORF">CWI37_0045p0020</name>
    <name evidence="3" type="ORF">CWI38_0021p0120</name>
</gene>